<evidence type="ECO:0000256" key="6">
    <source>
        <dbReference type="ARBA" id="ARBA00023125"/>
    </source>
</evidence>
<evidence type="ECO:0000259" key="10">
    <source>
        <dbReference type="SMART" id="SM00760"/>
    </source>
</evidence>
<dbReference type="Proteomes" id="UP000215086">
    <property type="component" value="Chromosome"/>
</dbReference>
<dbReference type="InterPro" id="IPR010921">
    <property type="entry name" value="Trp_repressor/repl_initiator"/>
</dbReference>
<dbReference type="InterPro" id="IPR013159">
    <property type="entry name" value="DnaA_C"/>
</dbReference>
<keyword evidence="12" id="KW-1185">Reference proteome</keyword>
<sequence>MPSLDLQFSLPGVTYLDGEGGTPPPAHPGELFVAQENWLAVAAVERFLEANPPGTLALFGPPGTGKTHLLDLLEREFQRRYPEALILRQNAAEFGHAVAEALAKRRRRAFRKRWQTADLVILDDLQFLSEYPAGQEECVVMLQAAERGSPLVAVASRVRPWHIMGLDRRIGEILVGGLTAPLALPGVSVRKALFRAAFGRHGFLLTEAATDLLARELPLSPRQILGLAQEAAHSLAERHVDYAVAQSLVRKHNRKALVSMEQIARATARYFHIPLKRLRGPGREREEVLARDVAMYLSQKLARRTLKEIGRYFGGRDHTTVGHGCRKIEELAATDLTVREALLMIEEMLGIA</sequence>
<dbReference type="OrthoDB" id="9807019at2"/>
<feature type="domain" description="AAA+ ATPase" evidence="9">
    <location>
        <begin position="52"/>
        <end position="176"/>
    </location>
</feature>
<evidence type="ECO:0000313" key="11">
    <source>
        <dbReference type="EMBL" id="ASV77106.1"/>
    </source>
</evidence>
<keyword evidence="2 7" id="KW-0235">DNA replication</keyword>
<comment type="similarity">
    <text evidence="8">Belongs to the DnaA family.</text>
</comment>
<dbReference type="InterPro" id="IPR018312">
    <property type="entry name" value="Chromosome_initiator_DnaA_CS"/>
</dbReference>
<dbReference type="SMART" id="SM00760">
    <property type="entry name" value="Bac_DnaA_C"/>
    <property type="match status" value="1"/>
</dbReference>
<dbReference type="Pfam" id="PF08299">
    <property type="entry name" value="Bac_DnaA_C"/>
    <property type="match status" value="1"/>
</dbReference>
<evidence type="ECO:0000259" key="9">
    <source>
        <dbReference type="SMART" id="SM00382"/>
    </source>
</evidence>
<dbReference type="GO" id="GO:0008289">
    <property type="term" value="F:lipid binding"/>
    <property type="evidence" value="ECO:0007669"/>
    <property type="project" value="UniProtKB-KW"/>
</dbReference>
<evidence type="ECO:0000256" key="2">
    <source>
        <dbReference type="ARBA" id="ARBA00022705"/>
    </source>
</evidence>
<evidence type="ECO:0000256" key="3">
    <source>
        <dbReference type="ARBA" id="ARBA00022741"/>
    </source>
</evidence>
<accession>A0A286RMC0</accession>
<dbReference type="InterPro" id="IPR013317">
    <property type="entry name" value="DnaA_dom"/>
</dbReference>
<dbReference type="Pfam" id="PF00308">
    <property type="entry name" value="Bac_DnaA"/>
    <property type="match status" value="1"/>
</dbReference>
<reference evidence="11 12" key="1">
    <citation type="journal article" name="Front. Microbiol.">
        <title>Sugar Metabolism of the First Thermophilic Planctomycete Thermogutta terrifontis: Comparative Genomic and Transcriptomic Approaches.</title>
        <authorList>
            <person name="Elcheninov A.G."/>
            <person name="Menzel P."/>
            <person name="Gudbergsdottir S.R."/>
            <person name="Slesarev A.I."/>
            <person name="Kadnikov V.V."/>
            <person name="Krogh A."/>
            <person name="Bonch-Osmolovskaya E.A."/>
            <person name="Peng X."/>
            <person name="Kublanov I.V."/>
        </authorList>
    </citation>
    <scope>NUCLEOTIDE SEQUENCE [LARGE SCALE GENOMIC DNA]</scope>
    <source>
        <strain evidence="11 12">R1</strain>
    </source>
</reference>
<dbReference type="AlphaFoldDB" id="A0A286RMC0"/>
<dbReference type="EMBL" id="CP018477">
    <property type="protein sequence ID" value="ASV77106.1"/>
    <property type="molecule type" value="Genomic_DNA"/>
</dbReference>
<keyword evidence="6 7" id="KW-0238">DNA-binding</keyword>
<dbReference type="PANTHER" id="PTHR30050">
    <property type="entry name" value="CHROMOSOMAL REPLICATION INITIATOR PROTEIN DNAA"/>
    <property type="match status" value="1"/>
</dbReference>
<comment type="function">
    <text evidence="7">Plays an essential role in the initiation and regulation of chromosomal replication. ATP-DnaA binds to the origin of replication (oriC) to initiate formation of the DNA replication initiation complex once per cell cycle. Binds the DnaA box (a 9 base pair repeat at the origin) and separates the double-stranded (ds)DNA. Forms a right-handed helical filament on oriC DNA; dsDNA binds to the exterior of the filament while single-stranded (ss)DNA is stabiized in the filament's interior. The ATP-DnaA-oriC complex binds and stabilizes one strand of the AT-rich DNA unwinding element (DUE), permitting loading of DNA polymerase. After initiation quickly degrades to an ADP-DnaA complex that is not apt for DNA replication. Binds acidic phospholipids.</text>
</comment>
<evidence type="ECO:0000256" key="7">
    <source>
        <dbReference type="RuleBase" id="RU000577"/>
    </source>
</evidence>
<proteinExistence type="inferred from homology"/>
<dbReference type="Gene3D" id="3.40.50.300">
    <property type="entry name" value="P-loop containing nucleotide triphosphate hydrolases"/>
    <property type="match status" value="1"/>
</dbReference>
<dbReference type="PANTHER" id="PTHR30050:SF2">
    <property type="entry name" value="CHROMOSOMAL REPLICATION INITIATOR PROTEIN DNAA"/>
    <property type="match status" value="1"/>
</dbReference>
<protein>
    <recommendedName>
        <fullName evidence="7">Chromosomal replication initiator protein DnaA</fullName>
    </recommendedName>
</protein>
<dbReference type="InterPro" id="IPR003593">
    <property type="entry name" value="AAA+_ATPase"/>
</dbReference>
<gene>
    <name evidence="11" type="ORF">THTE_4505</name>
</gene>
<evidence type="ECO:0000256" key="4">
    <source>
        <dbReference type="ARBA" id="ARBA00022840"/>
    </source>
</evidence>
<keyword evidence="5" id="KW-0446">Lipid-binding</keyword>
<dbReference type="GO" id="GO:0005524">
    <property type="term" value="F:ATP binding"/>
    <property type="evidence" value="ECO:0007669"/>
    <property type="project" value="UniProtKB-KW"/>
</dbReference>
<keyword evidence="1" id="KW-0963">Cytoplasm</keyword>
<keyword evidence="3 7" id="KW-0547">Nucleotide-binding</keyword>
<dbReference type="SUPFAM" id="SSF52540">
    <property type="entry name" value="P-loop containing nucleoside triphosphate hydrolases"/>
    <property type="match status" value="1"/>
</dbReference>
<dbReference type="GO" id="GO:0003688">
    <property type="term" value="F:DNA replication origin binding"/>
    <property type="evidence" value="ECO:0007669"/>
    <property type="project" value="InterPro"/>
</dbReference>
<dbReference type="CDD" id="cd06571">
    <property type="entry name" value="Bac_DnaA_C"/>
    <property type="match status" value="1"/>
</dbReference>
<dbReference type="InterPro" id="IPR020591">
    <property type="entry name" value="Chromosome_initiator_DnaA-like"/>
</dbReference>
<name>A0A286RMC0_9BACT</name>
<evidence type="ECO:0000256" key="8">
    <source>
        <dbReference type="RuleBase" id="RU004227"/>
    </source>
</evidence>
<organism evidence="11 12">
    <name type="scientific">Thermogutta terrifontis</name>
    <dbReference type="NCBI Taxonomy" id="1331910"/>
    <lineage>
        <taxon>Bacteria</taxon>
        <taxon>Pseudomonadati</taxon>
        <taxon>Planctomycetota</taxon>
        <taxon>Planctomycetia</taxon>
        <taxon>Pirellulales</taxon>
        <taxon>Thermoguttaceae</taxon>
        <taxon>Thermogutta</taxon>
    </lineage>
</organism>
<evidence type="ECO:0000313" key="12">
    <source>
        <dbReference type="Proteomes" id="UP000215086"/>
    </source>
</evidence>
<dbReference type="Gene3D" id="1.10.1750.10">
    <property type="match status" value="1"/>
</dbReference>
<evidence type="ECO:0000256" key="5">
    <source>
        <dbReference type="ARBA" id="ARBA00023121"/>
    </source>
</evidence>
<dbReference type="PRINTS" id="PR00051">
    <property type="entry name" value="DNAA"/>
</dbReference>
<dbReference type="KEGG" id="ttf:THTE_4505"/>
<dbReference type="SMART" id="SM00382">
    <property type="entry name" value="AAA"/>
    <property type="match status" value="1"/>
</dbReference>
<dbReference type="GO" id="GO:0006270">
    <property type="term" value="P:DNA replication initiation"/>
    <property type="evidence" value="ECO:0007669"/>
    <property type="project" value="InterPro"/>
</dbReference>
<dbReference type="RefSeq" id="WP_157732223.1">
    <property type="nucleotide sequence ID" value="NZ_CP018477.1"/>
</dbReference>
<dbReference type="PROSITE" id="PS01008">
    <property type="entry name" value="DNAA"/>
    <property type="match status" value="1"/>
</dbReference>
<dbReference type="InterPro" id="IPR027417">
    <property type="entry name" value="P-loop_NTPase"/>
</dbReference>
<feature type="domain" description="Chromosomal replication initiator DnaA C-terminal" evidence="10">
    <location>
        <begin position="259"/>
        <end position="328"/>
    </location>
</feature>
<dbReference type="GO" id="GO:0005886">
    <property type="term" value="C:plasma membrane"/>
    <property type="evidence" value="ECO:0007669"/>
    <property type="project" value="TreeGrafter"/>
</dbReference>
<evidence type="ECO:0000256" key="1">
    <source>
        <dbReference type="ARBA" id="ARBA00022490"/>
    </source>
</evidence>
<dbReference type="GO" id="GO:0006275">
    <property type="term" value="P:regulation of DNA replication"/>
    <property type="evidence" value="ECO:0007669"/>
    <property type="project" value="InterPro"/>
</dbReference>
<dbReference type="SUPFAM" id="SSF48295">
    <property type="entry name" value="TrpR-like"/>
    <property type="match status" value="1"/>
</dbReference>
<keyword evidence="4 7" id="KW-0067">ATP-binding</keyword>